<evidence type="ECO:0000313" key="7">
    <source>
        <dbReference type="Proteomes" id="UP000186922"/>
    </source>
</evidence>
<organism evidence="6 7">
    <name type="scientific">Ramazzottius varieornatus</name>
    <name type="common">Water bear</name>
    <name type="synonym">Tardigrade</name>
    <dbReference type="NCBI Taxonomy" id="947166"/>
    <lineage>
        <taxon>Eukaryota</taxon>
        <taxon>Metazoa</taxon>
        <taxon>Ecdysozoa</taxon>
        <taxon>Tardigrada</taxon>
        <taxon>Eutardigrada</taxon>
        <taxon>Parachela</taxon>
        <taxon>Hypsibioidea</taxon>
        <taxon>Ramazzottiidae</taxon>
        <taxon>Ramazzottius</taxon>
    </lineage>
</organism>
<protein>
    <recommendedName>
        <fullName evidence="5">HTH cro/C1-type domain-containing protein</fullName>
    </recommendedName>
</protein>
<evidence type="ECO:0000256" key="4">
    <source>
        <dbReference type="SAM" id="MobiDB-lite"/>
    </source>
</evidence>
<name>A0A1D1VQJ8_RAMVA</name>
<evidence type="ECO:0000256" key="1">
    <source>
        <dbReference type="ARBA" id="ARBA00023015"/>
    </source>
</evidence>
<dbReference type="InterPro" id="IPR013729">
    <property type="entry name" value="MBF1_N"/>
</dbReference>
<dbReference type="Pfam" id="PF08523">
    <property type="entry name" value="MBF1"/>
    <property type="match status" value="1"/>
</dbReference>
<accession>A0A1D1VQJ8</accession>
<comment type="caution">
    <text evidence="6">The sequence shown here is derived from an EMBL/GenBank/DDBJ whole genome shotgun (WGS) entry which is preliminary data.</text>
</comment>
<dbReference type="OrthoDB" id="10253401at2759"/>
<dbReference type="PANTHER" id="PTHR10245">
    <property type="entry name" value="ENDOTHELIAL DIFFERENTIATION-RELATED FACTOR 1 MULTIPROTEIN BRIDGING FACTOR 1"/>
    <property type="match status" value="1"/>
</dbReference>
<keyword evidence="3" id="KW-0804">Transcription</keyword>
<dbReference type="Pfam" id="PF01381">
    <property type="entry name" value="HTH_3"/>
    <property type="match status" value="1"/>
</dbReference>
<keyword evidence="2" id="KW-0238">DNA-binding</keyword>
<dbReference type="FunFam" id="1.10.260.40:FF:000018">
    <property type="entry name" value="Multiprotein bridging factor 1"/>
    <property type="match status" value="1"/>
</dbReference>
<reference evidence="6 7" key="1">
    <citation type="journal article" date="2016" name="Nat. Commun.">
        <title>Extremotolerant tardigrade genome and improved radiotolerance of human cultured cells by tardigrade-unique protein.</title>
        <authorList>
            <person name="Hashimoto T."/>
            <person name="Horikawa D.D."/>
            <person name="Saito Y."/>
            <person name="Kuwahara H."/>
            <person name="Kozuka-Hata H."/>
            <person name="Shin-I T."/>
            <person name="Minakuchi Y."/>
            <person name="Ohishi K."/>
            <person name="Motoyama A."/>
            <person name="Aizu T."/>
            <person name="Enomoto A."/>
            <person name="Kondo K."/>
            <person name="Tanaka S."/>
            <person name="Hara Y."/>
            <person name="Koshikawa S."/>
            <person name="Sagara H."/>
            <person name="Miura T."/>
            <person name="Yokobori S."/>
            <person name="Miyagawa K."/>
            <person name="Suzuki Y."/>
            <person name="Kubo T."/>
            <person name="Oyama M."/>
            <person name="Kohara Y."/>
            <person name="Fujiyama A."/>
            <person name="Arakawa K."/>
            <person name="Katayama T."/>
            <person name="Toyoda A."/>
            <person name="Kunieda T."/>
        </authorList>
    </citation>
    <scope>NUCLEOTIDE SEQUENCE [LARGE SCALE GENOMIC DNA]</scope>
    <source>
        <strain evidence="6 7">YOKOZUNA-1</strain>
    </source>
</reference>
<evidence type="ECO:0000256" key="2">
    <source>
        <dbReference type="ARBA" id="ARBA00023125"/>
    </source>
</evidence>
<sequence length="154" mass="16827">MSESDWDSVTVLRKKAPKPSDLKDPKTINAALRAGGQIDTTKKFAAGTNRQHAGPQNAVKLDQETEDLHIETIGMDVGKIIAQARNAKGWTQKDLAAKICEKPQVINEYEGGKGIPNQQVMTKLERALEVKLRGKDKGAPLEPRAAKKSTSDKK</sequence>
<proteinExistence type="predicted"/>
<dbReference type="PANTHER" id="PTHR10245:SF15">
    <property type="entry name" value="ENDOTHELIAL DIFFERENTIATION-RELATED FACTOR 1"/>
    <property type="match status" value="1"/>
</dbReference>
<dbReference type="STRING" id="947166.A0A1D1VQJ8"/>
<dbReference type="AlphaFoldDB" id="A0A1D1VQJ8"/>
<dbReference type="GO" id="GO:0003677">
    <property type="term" value="F:DNA binding"/>
    <property type="evidence" value="ECO:0007669"/>
    <property type="project" value="UniProtKB-KW"/>
</dbReference>
<feature type="region of interest" description="Disordered" evidence="4">
    <location>
        <begin position="1"/>
        <end position="25"/>
    </location>
</feature>
<keyword evidence="1" id="KW-0805">Transcription regulation</keyword>
<keyword evidence="7" id="KW-1185">Reference proteome</keyword>
<dbReference type="Gene3D" id="1.10.260.40">
    <property type="entry name" value="lambda repressor-like DNA-binding domains"/>
    <property type="match status" value="1"/>
</dbReference>
<dbReference type="SMART" id="SM00530">
    <property type="entry name" value="HTH_XRE"/>
    <property type="match status" value="1"/>
</dbReference>
<evidence type="ECO:0000259" key="5">
    <source>
        <dbReference type="PROSITE" id="PS50943"/>
    </source>
</evidence>
<gene>
    <name evidence="6" type="primary">RvY_13593-1</name>
    <name evidence="6" type="synonym">RvY_13593.1</name>
    <name evidence="6" type="ORF">RvY_13593</name>
</gene>
<dbReference type="InterPro" id="IPR001387">
    <property type="entry name" value="Cro/C1-type_HTH"/>
</dbReference>
<feature type="domain" description="HTH cro/C1-type" evidence="5">
    <location>
        <begin position="81"/>
        <end position="135"/>
    </location>
</feature>
<dbReference type="InterPro" id="IPR010982">
    <property type="entry name" value="Lambda_DNA-bd_dom_sf"/>
</dbReference>
<evidence type="ECO:0000313" key="6">
    <source>
        <dbReference type="EMBL" id="GAV03116.1"/>
    </source>
</evidence>
<dbReference type="GO" id="GO:0005634">
    <property type="term" value="C:nucleus"/>
    <property type="evidence" value="ECO:0007669"/>
    <property type="project" value="TreeGrafter"/>
</dbReference>
<dbReference type="EMBL" id="BDGG01000009">
    <property type="protein sequence ID" value="GAV03116.1"/>
    <property type="molecule type" value="Genomic_DNA"/>
</dbReference>
<dbReference type="Proteomes" id="UP000186922">
    <property type="component" value="Unassembled WGS sequence"/>
</dbReference>
<evidence type="ECO:0000256" key="3">
    <source>
        <dbReference type="ARBA" id="ARBA00023163"/>
    </source>
</evidence>
<feature type="region of interest" description="Disordered" evidence="4">
    <location>
        <begin position="131"/>
        <end position="154"/>
    </location>
</feature>
<dbReference type="CDD" id="cd00093">
    <property type="entry name" value="HTH_XRE"/>
    <property type="match status" value="1"/>
</dbReference>
<dbReference type="PROSITE" id="PS50943">
    <property type="entry name" value="HTH_CROC1"/>
    <property type="match status" value="1"/>
</dbReference>
<dbReference type="SUPFAM" id="SSF47413">
    <property type="entry name" value="lambda repressor-like DNA-binding domains"/>
    <property type="match status" value="1"/>
</dbReference>